<keyword evidence="1" id="KW-0217">Developmental protein</keyword>
<feature type="compositionally biased region" description="Low complexity" evidence="4">
    <location>
        <begin position="197"/>
        <end position="211"/>
    </location>
</feature>
<dbReference type="CDD" id="cd07066">
    <property type="entry name" value="CRD_FZ"/>
    <property type="match status" value="1"/>
</dbReference>
<dbReference type="AlphaFoldDB" id="A0A8F8FKX2"/>
<evidence type="ECO:0000256" key="6">
    <source>
        <dbReference type="SAM" id="SignalP"/>
    </source>
</evidence>
<dbReference type="GO" id="GO:0017147">
    <property type="term" value="F:Wnt-protein binding"/>
    <property type="evidence" value="ECO:0007669"/>
    <property type="project" value="TreeGrafter"/>
</dbReference>
<dbReference type="GO" id="GO:0042813">
    <property type="term" value="F:Wnt receptor activity"/>
    <property type="evidence" value="ECO:0007669"/>
    <property type="project" value="TreeGrafter"/>
</dbReference>
<dbReference type="InterPro" id="IPR000539">
    <property type="entry name" value="Frizzled/Smoothened_7TM"/>
</dbReference>
<dbReference type="EMBL" id="MZ042495">
    <property type="protein sequence ID" value="QXY82371.1"/>
    <property type="molecule type" value="mRNA"/>
</dbReference>
<dbReference type="SMART" id="SM00063">
    <property type="entry name" value="FRI"/>
    <property type="match status" value="1"/>
</dbReference>
<keyword evidence="5" id="KW-1133">Transmembrane helix</keyword>
<feature type="domain" description="FZ" evidence="7">
    <location>
        <begin position="41"/>
        <end position="165"/>
    </location>
</feature>
<sequence>MSQFGSKVDTFAKMETAVKICFAIFALLQCVCAQDGPDDPRCVPITNSLCQGVGWTVGTVPNFLNQHDLRTIDDEVSQYLPLYDTGCSNAFLHFLCSIYYPPCFQNNVTGSLQTVVWQPCQELCDYVYCSCLDSVLRLGGEWPDRLVCPRFPSHRKGEACFPGNVELSFLEDLVLPTIPERELPISRKCTDIPGPSPNTSTPTTPTTTLPSSTLHCPIPTLAAPNGSGDRYSLGSQVGCSVPCDSSVYYDSDDADTTIPVVILIFSVLSLVLSVLMISAFLIDRSRFYYPERPVVYLGVNFILLSAALLLSSIATLANYPFACEDESLVIYQRLPAANISFRGVLCILIAILLYYTTMATLVWWVVLTITWLLATTLKWAAEAIAKFWIVYHIVGWGLPLVQTIIVVGVQWIDGEAGSGVCYLGNLDMVAKGVFVFVPTLVYILLGLVIFTISCLSLFNIRAQIKRQHDSEKVTRLHKLLLHVLLFSLLFTLPNLILCVIYIFELANEDQWEINLLCQLSQSHCPVQSNSNTAAPVAMVAFKYILWVFPCSSLLVWVLSRKTLQSCGHLMWSISEQDQQGYRGSVHNYNGSLPRDIK</sequence>
<evidence type="ECO:0000256" key="4">
    <source>
        <dbReference type="SAM" id="MobiDB-lite"/>
    </source>
</evidence>
<keyword evidence="6" id="KW-0732">Signal</keyword>
<feature type="transmembrane region" description="Helical" evidence="5">
    <location>
        <begin position="432"/>
        <end position="458"/>
    </location>
</feature>
<feature type="transmembrane region" description="Helical" evidence="5">
    <location>
        <begin position="479"/>
        <end position="503"/>
    </location>
</feature>
<keyword evidence="5" id="KW-0472">Membrane</keyword>
<name>A0A8F8FKX2_HALDU</name>
<feature type="region of interest" description="Disordered" evidence="4">
    <location>
        <begin position="189"/>
        <end position="211"/>
    </location>
</feature>
<dbReference type="SMART" id="SM01330">
    <property type="entry name" value="Frizzled"/>
    <property type="match status" value="1"/>
</dbReference>
<feature type="transmembrane region" description="Helical" evidence="5">
    <location>
        <begin position="339"/>
        <end position="367"/>
    </location>
</feature>
<feature type="transmembrane region" description="Helical" evidence="5">
    <location>
        <begin position="536"/>
        <end position="558"/>
    </location>
</feature>
<dbReference type="Gene3D" id="1.20.1070.10">
    <property type="entry name" value="Rhodopsin 7-helix transmembrane proteins"/>
    <property type="match status" value="1"/>
</dbReference>
<evidence type="ECO:0000259" key="8">
    <source>
        <dbReference type="SMART" id="SM01330"/>
    </source>
</evidence>
<dbReference type="Pfam" id="PF01392">
    <property type="entry name" value="Fz"/>
    <property type="match status" value="1"/>
</dbReference>
<dbReference type="InterPro" id="IPR020067">
    <property type="entry name" value="Frizzled_dom"/>
</dbReference>
<feature type="transmembrane region" description="Helical" evidence="5">
    <location>
        <begin position="294"/>
        <end position="319"/>
    </location>
</feature>
<evidence type="ECO:0000259" key="7">
    <source>
        <dbReference type="SMART" id="SM00063"/>
    </source>
</evidence>
<feature type="transmembrane region" description="Helical" evidence="5">
    <location>
        <begin position="260"/>
        <end position="282"/>
    </location>
</feature>
<dbReference type="PRINTS" id="PR00489">
    <property type="entry name" value="FRIZZLED"/>
</dbReference>
<feature type="signal peptide" evidence="6">
    <location>
        <begin position="1"/>
        <end position="33"/>
    </location>
</feature>
<keyword evidence="5" id="KW-0812">Transmembrane</keyword>
<evidence type="ECO:0000256" key="3">
    <source>
        <dbReference type="ARBA" id="ARBA00023170"/>
    </source>
</evidence>
<dbReference type="GO" id="GO:0060070">
    <property type="term" value="P:canonical Wnt signaling pathway"/>
    <property type="evidence" value="ECO:0007669"/>
    <property type="project" value="TreeGrafter"/>
</dbReference>
<accession>A0A8F8FKX2</accession>
<organism evidence="9">
    <name type="scientific">Halisarca dujardinii</name>
    <name type="common">Dujardin's slime sponge</name>
    <dbReference type="NCBI Taxonomy" id="2583056"/>
    <lineage>
        <taxon>Eukaryota</taxon>
        <taxon>Metazoa</taxon>
        <taxon>Porifera</taxon>
        <taxon>Demospongiae</taxon>
        <taxon>Verongimorpha</taxon>
        <taxon>Chondrillida</taxon>
        <taxon>Halisarcidae</taxon>
        <taxon>Halisarca</taxon>
    </lineage>
</organism>
<dbReference type="PANTHER" id="PTHR11309">
    <property type="entry name" value="FRIZZLED"/>
    <property type="match status" value="1"/>
</dbReference>
<feature type="chain" id="PRO_5034461829" evidence="6">
    <location>
        <begin position="34"/>
        <end position="597"/>
    </location>
</feature>
<keyword evidence="3" id="KW-0675">Receptor</keyword>
<feature type="domain" description="Frizzled/Smoothened 7TM" evidence="8">
    <location>
        <begin position="247"/>
        <end position="572"/>
    </location>
</feature>
<protein>
    <submittedName>
        <fullName evidence="9">Frizzled D HduFzdD</fullName>
    </submittedName>
</protein>
<dbReference type="SUPFAM" id="SSF63501">
    <property type="entry name" value="Frizzled cysteine-rich domain"/>
    <property type="match status" value="1"/>
</dbReference>
<evidence type="ECO:0000256" key="1">
    <source>
        <dbReference type="ARBA" id="ARBA00022473"/>
    </source>
</evidence>
<proteinExistence type="evidence at transcript level"/>
<evidence type="ECO:0000313" key="9">
    <source>
        <dbReference type="EMBL" id="QXY82371.1"/>
    </source>
</evidence>
<dbReference type="GO" id="GO:0035567">
    <property type="term" value="P:non-canonical Wnt signaling pathway"/>
    <property type="evidence" value="ECO:0007669"/>
    <property type="project" value="TreeGrafter"/>
</dbReference>
<dbReference type="InterPro" id="IPR036790">
    <property type="entry name" value="Frizzled_dom_sf"/>
</dbReference>
<dbReference type="Gene3D" id="1.10.2000.10">
    <property type="entry name" value="Frizzled cysteine-rich domain"/>
    <property type="match status" value="1"/>
</dbReference>
<feature type="transmembrane region" description="Helical" evidence="5">
    <location>
        <begin position="388"/>
        <end position="412"/>
    </location>
</feature>
<dbReference type="SUPFAM" id="SSF81321">
    <property type="entry name" value="Family A G protein-coupled receptor-like"/>
    <property type="match status" value="1"/>
</dbReference>
<keyword evidence="2" id="KW-1015">Disulfide bond</keyword>
<reference evidence="9" key="1">
    <citation type="journal article" date="2021" name="Genes (Basel)">
        <title>Expression of Wnt and TGF-Beta Pathway Components during Whole-Body Regeneration from Cell Aggregates in Demosponge Halisarca dujardinii.</title>
        <authorList>
            <person name="Borisenko I."/>
            <person name="Bolshakov F.V."/>
            <person name="Ereskovsky A."/>
            <person name="Lavrov A.I."/>
        </authorList>
    </citation>
    <scope>NUCLEOTIDE SEQUENCE</scope>
</reference>
<dbReference type="PANTHER" id="PTHR11309:SF47">
    <property type="entry name" value="FRIZZLED"/>
    <property type="match status" value="1"/>
</dbReference>
<evidence type="ECO:0000256" key="5">
    <source>
        <dbReference type="SAM" id="Phobius"/>
    </source>
</evidence>
<dbReference type="Pfam" id="PF01534">
    <property type="entry name" value="Frizzled"/>
    <property type="match status" value="1"/>
</dbReference>
<evidence type="ECO:0000256" key="2">
    <source>
        <dbReference type="ARBA" id="ARBA00023157"/>
    </source>
</evidence>
<dbReference type="GO" id="GO:0005886">
    <property type="term" value="C:plasma membrane"/>
    <property type="evidence" value="ECO:0007669"/>
    <property type="project" value="TreeGrafter"/>
</dbReference>
<dbReference type="InterPro" id="IPR015526">
    <property type="entry name" value="Frizzled/SFRP"/>
</dbReference>